<protein>
    <submittedName>
        <fullName evidence="1">Uncharacterized protein</fullName>
    </submittedName>
</protein>
<organism evidence="1 2">
    <name type="scientific">Sinanodonta woodiana</name>
    <name type="common">Chinese pond mussel</name>
    <name type="synonym">Anodonta woodiana</name>
    <dbReference type="NCBI Taxonomy" id="1069815"/>
    <lineage>
        <taxon>Eukaryota</taxon>
        <taxon>Metazoa</taxon>
        <taxon>Spiralia</taxon>
        <taxon>Lophotrochozoa</taxon>
        <taxon>Mollusca</taxon>
        <taxon>Bivalvia</taxon>
        <taxon>Autobranchia</taxon>
        <taxon>Heteroconchia</taxon>
        <taxon>Palaeoheterodonta</taxon>
        <taxon>Unionida</taxon>
        <taxon>Unionoidea</taxon>
        <taxon>Unionidae</taxon>
        <taxon>Unioninae</taxon>
        <taxon>Sinanodonta</taxon>
    </lineage>
</organism>
<comment type="caution">
    <text evidence="1">The sequence shown here is derived from an EMBL/GenBank/DDBJ whole genome shotgun (WGS) entry which is preliminary data.</text>
</comment>
<keyword evidence="2" id="KW-1185">Reference proteome</keyword>
<gene>
    <name evidence="1" type="ORF">ACJMK2_018284</name>
</gene>
<dbReference type="AlphaFoldDB" id="A0ABD3UCY7"/>
<proteinExistence type="predicted"/>
<name>A0ABD3UCY7_SINWO</name>
<reference evidence="1 2" key="1">
    <citation type="submission" date="2024-11" db="EMBL/GenBank/DDBJ databases">
        <title>Chromosome-level genome assembly of the freshwater bivalve Anodonta woodiana.</title>
        <authorList>
            <person name="Chen X."/>
        </authorList>
    </citation>
    <scope>NUCLEOTIDE SEQUENCE [LARGE SCALE GENOMIC DNA]</scope>
    <source>
        <strain evidence="1">MN2024</strain>
        <tissue evidence="1">Gills</tissue>
    </source>
</reference>
<accession>A0ABD3UCY7</accession>
<evidence type="ECO:0000313" key="1">
    <source>
        <dbReference type="EMBL" id="KAL3847369.1"/>
    </source>
</evidence>
<evidence type="ECO:0000313" key="2">
    <source>
        <dbReference type="Proteomes" id="UP001634394"/>
    </source>
</evidence>
<dbReference type="EMBL" id="JBJQND010000016">
    <property type="protein sequence ID" value="KAL3847369.1"/>
    <property type="molecule type" value="Genomic_DNA"/>
</dbReference>
<sequence>MAETRRATRDLHKYFKLRRVETEQGSYIKRRYKEGTQILEMQGIQRDNEPWIMETVNRINFEHIDKTT</sequence>
<dbReference type="Proteomes" id="UP001634394">
    <property type="component" value="Unassembled WGS sequence"/>
</dbReference>